<feature type="transmembrane region" description="Helical" evidence="6">
    <location>
        <begin position="6"/>
        <end position="26"/>
    </location>
</feature>
<dbReference type="CDD" id="cd06580">
    <property type="entry name" value="TM_PBP1_transp_TpRbsC_like"/>
    <property type="match status" value="1"/>
</dbReference>
<dbReference type="Pfam" id="PF02653">
    <property type="entry name" value="BPD_transp_2"/>
    <property type="match status" value="1"/>
</dbReference>
<comment type="subcellular location">
    <subcellularLocation>
        <location evidence="1">Cell membrane</location>
        <topology evidence="1">Multi-pass membrane protein</topology>
    </subcellularLocation>
</comment>
<accession>A0A8J8MI55</accession>
<feature type="transmembrane region" description="Helical" evidence="6">
    <location>
        <begin position="33"/>
        <end position="54"/>
    </location>
</feature>
<dbReference type="InterPro" id="IPR001851">
    <property type="entry name" value="ABC_transp_permease"/>
</dbReference>
<evidence type="ECO:0000256" key="6">
    <source>
        <dbReference type="SAM" id="Phobius"/>
    </source>
</evidence>
<evidence type="ECO:0000256" key="3">
    <source>
        <dbReference type="ARBA" id="ARBA00022692"/>
    </source>
</evidence>
<dbReference type="KEGG" id="vpy:HZI73_07185"/>
<keyword evidence="5 6" id="KW-0472">Membrane</keyword>
<dbReference type="GO" id="GO:0005886">
    <property type="term" value="C:plasma membrane"/>
    <property type="evidence" value="ECO:0007669"/>
    <property type="project" value="UniProtKB-SubCell"/>
</dbReference>
<feature type="transmembrane region" description="Helical" evidence="6">
    <location>
        <begin position="271"/>
        <end position="292"/>
    </location>
</feature>
<gene>
    <name evidence="7" type="ORF">HZI73_07185</name>
</gene>
<keyword evidence="8" id="KW-1185">Reference proteome</keyword>
<proteinExistence type="predicted"/>
<evidence type="ECO:0000256" key="5">
    <source>
        <dbReference type="ARBA" id="ARBA00023136"/>
    </source>
</evidence>
<dbReference type="Proteomes" id="UP000683246">
    <property type="component" value="Chromosome"/>
</dbReference>
<evidence type="ECO:0000256" key="1">
    <source>
        <dbReference type="ARBA" id="ARBA00004651"/>
    </source>
</evidence>
<feature type="transmembrane region" description="Helical" evidence="6">
    <location>
        <begin position="191"/>
        <end position="211"/>
    </location>
</feature>
<feature type="transmembrane region" description="Helical" evidence="6">
    <location>
        <begin position="226"/>
        <end position="251"/>
    </location>
</feature>
<dbReference type="PANTHER" id="PTHR43370:SF1">
    <property type="entry name" value="GUANOSINE ABC TRANSPORTER PERMEASE PROTEIN NUPQ"/>
    <property type="match status" value="1"/>
</dbReference>
<dbReference type="PANTHER" id="PTHR43370">
    <property type="entry name" value="SUGAR ABC TRANSPORTER INTEGRAL MEMBRANE PROTEIN-RELATED"/>
    <property type="match status" value="1"/>
</dbReference>
<sequence>MNIGVLLYSSVLLMIPIGFAAIGATINEKSGIVNIGIEGMMLMGAFTSVLGAYYSNGNLLIGIICGILGGLILGLIHAVITVEFGGPQPVSSLGITLFATGATSFLLESIFGQKGSSPKVNTPKTSEFLEGIPLVGEYLADISIFIYIFIVVVIAAHYIINKTPIGLRLMSVGQDPKTAESVGINVWRIRYIAMMVSGGLAGLGGSFLTIGDLDRFQENMIAGRGYIALAAMILGKWSVKGTVMASLLFGFFEALKIQAQLSDSINIPIDLLSLLPYVITLIVLGLFIGGATGPKSLNKPFLKQKYQ</sequence>
<dbReference type="EMBL" id="CP058649">
    <property type="protein sequence ID" value="QUI22095.1"/>
    <property type="molecule type" value="Genomic_DNA"/>
</dbReference>
<keyword evidence="2" id="KW-1003">Cell membrane</keyword>
<keyword evidence="3 6" id="KW-0812">Transmembrane</keyword>
<feature type="transmembrane region" description="Helical" evidence="6">
    <location>
        <begin position="60"/>
        <end position="80"/>
    </location>
</feature>
<evidence type="ECO:0000256" key="4">
    <source>
        <dbReference type="ARBA" id="ARBA00022989"/>
    </source>
</evidence>
<organism evidence="7 8">
    <name type="scientific">Vallitalea pronyensis</name>
    <dbReference type="NCBI Taxonomy" id="1348613"/>
    <lineage>
        <taxon>Bacteria</taxon>
        <taxon>Bacillati</taxon>
        <taxon>Bacillota</taxon>
        <taxon>Clostridia</taxon>
        <taxon>Lachnospirales</taxon>
        <taxon>Vallitaleaceae</taxon>
        <taxon>Vallitalea</taxon>
    </lineage>
</organism>
<dbReference type="AlphaFoldDB" id="A0A8J8MI55"/>
<evidence type="ECO:0000313" key="8">
    <source>
        <dbReference type="Proteomes" id="UP000683246"/>
    </source>
</evidence>
<keyword evidence="4 6" id="KW-1133">Transmembrane helix</keyword>
<protein>
    <submittedName>
        <fullName evidence="7">ABC transporter permease</fullName>
    </submittedName>
</protein>
<dbReference type="GO" id="GO:0022857">
    <property type="term" value="F:transmembrane transporter activity"/>
    <property type="evidence" value="ECO:0007669"/>
    <property type="project" value="InterPro"/>
</dbReference>
<evidence type="ECO:0000313" key="7">
    <source>
        <dbReference type="EMBL" id="QUI22095.1"/>
    </source>
</evidence>
<name>A0A8J8MI55_9FIRM</name>
<feature type="transmembrane region" description="Helical" evidence="6">
    <location>
        <begin position="138"/>
        <end position="160"/>
    </location>
</feature>
<dbReference type="RefSeq" id="WP_212697573.1">
    <property type="nucleotide sequence ID" value="NZ_CP058649.1"/>
</dbReference>
<reference evidence="7" key="1">
    <citation type="submission" date="2020-07" db="EMBL/GenBank/DDBJ databases">
        <title>Vallitalea pronyensis genome.</title>
        <authorList>
            <person name="Postec A."/>
        </authorList>
    </citation>
    <scope>NUCLEOTIDE SEQUENCE</scope>
    <source>
        <strain evidence="7">FatNI3</strain>
    </source>
</reference>
<evidence type="ECO:0000256" key="2">
    <source>
        <dbReference type="ARBA" id="ARBA00022475"/>
    </source>
</evidence>